<reference evidence="1 2" key="1">
    <citation type="journal article" date="2019" name="Microbiol. Resour. Announc.">
        <title>Draft Genome Sequences of Type Strains of Gordonibacter faecihominis, Paraeggerthella hongkongensis, Parvibacter caecicola,Slackia equolifaciens, Slackia faecicanis, and Slackia isoflavoniconvertens.</title>
        <authorList>
            <person name="Danylec N."/>
            <person name="Stoll D.A."/>
            <person name="Dotsch A."/>
            <person name="Huch M."/>
        </authorList>
    </citation>
    <scope>NUCLEOTIDE SEQUENCE [LARGE SCALE GENOMIC DNA]</scope>
    <source>
        <strain evidence="1 2">DSM 18785</strain>
    </source>
</reference>
<keyword evidence="1" id="KW-0456">Lyase</keyword>
<dbReference type="GeneID" id="62678265"/>
<dbReference type="Pfam" id="PF05845">
    <property type="entry name" value="PhnH"/>
    <property type="match status" value="1"/>
</dbReference>
<dbReference type="Gene3D" id="3.40.50.11310">
    <property type="entry name" value="Bacterial phosphonate metabolism protein PhnH"/>
    <property type="match status" value="1"/>
</dbReference>
<dbReference type="Proteomes" id="UP000278327">
    <property type="component" value="Unassembled WGS sequence"/>
</dbReference>
<accession>A0A3N0AUL1</accession>
<comment type="caution">
    <text evidence="1">The sequence shown here is derived from an EMBL/GenBank/DDBJ whole genome shotgun (WGS) entry which is preliminary data.</text>
</comment>
<organism evidence="1 2">
    <name type="scientific">Adlercreutzia equolifaciens subsp. celatus DSM 18785</name>
    <dbReference type="NCBI Taxonomy" id="1121021"/>
    <lineage>
        <taxon>Bacteria</taxon>
        <taxon>Bacillati</taxon>
        <taxon>Actinomycetota</taxon>
        <taxon>Coriobacteriia</taxon>
        <taxon>Eggerthellales</taxon>
        <taxon>Eggerthellaceae</taxon>
        <taxon>Adlercreutzia</taxon>
    </lineage>
</organism>
<evidence type="ECO:0000313" key="2">
    <source>
        <dbReference type="Proteomes" id="UP000278327"/>
    </source>
</evidence>
<protein>
    <submittedName>
        <fullName evidence="1">Phosphonate C-P lyase system protein PhnH</fullName>
    </submittedName>
</protein>
<dbReference type="InterPro" id="IPR008772">
    <property type="entry name" value="Phosphonate_metab_PhnH"/>
</dbReference>
<dbReference type="RefSeq" id="WP_084280595.1">
    <property type="nucleotide sequence ID" value="NZ_JAMTCE010000008.1"/>
</dbReference>
<evidence type="ECO:0000313" key="1">
    <source>
        <dbReference type="EMBL" id="RNL38328.1"/>
    </source>
</evidence>
<dbReference type="GO" id="GO:0016829">
    <property type="term" value="F:lyase activity"/>
    <property type="evidence" value="ECO:0007669"/>
    <property type="project" value="UniProtKB-KW"/>
</dbReference>
<proteinExistence type="predicted"/>
<dbReference type="SUPFAM" id="SSF159709">
    <property type="entry name" value="PhnH-like"/>
    <property type="match status" value="1"/>
</dbReference>
<dbReference type="NCBIfam" id="TIGR03292">
    <property type="entry name" value="PhnH_redo"/>
    <property type="match status" value="1"/>
</dbReference>
<sequence length="207" mass="21117">MSMEEARLHRAQRAFRKVLDAFARPGTVREIEVAGDGPAAAHLGGALAAAVELFVDQAVTFAVAGDGSDQAEEALAAGTRAAATALPRADFVIASGGAAASAEAVRGAGGGTPLSPEKGATVIILTGRVSEGPGDGLVSCSVSGPGVRDENRFYVDDVAWLAARNDRCDEFPCGVDVLLVDDGARVVALPRTSQVRCGKEAGEPWAM</sequence>
<gene>
    <name evidence="1" type="primary">phnH</name>
    <name evidence="1" type="ORF">DMP10_05270</name>
</gene>
<name>A0A3N0AUL1_9ACTN</name>
<dbReference type="EMBL" id="QICA01000007">
    <property type="protein sequence ID" value="RNL38328.1"/>
    <property type="molecule type" value="Genomic_DNA"/>
</dbReference>
<dbReference type="AlphaFoldDB" id="A0A3N0AUL1"/>
<keyword evidence="2" id="KW-1185">Reference proteome</keyword>
<dbReference type="InterPro" id="IPR038058">
    <property type="entry name" value="PhnH-like_sp"/>
</dbReference>
<dbReference type="GO" id="GO:0019634">
    <property type="term" value="P:organic phosphonate metabolic process"/>
    <property type="evidence" value="ECO:0007669"/>
    <property type="project" value="InterPro"/>
</dbReference>